<evidence type="ECO:0000313" key="2">
    <source>
        <dbReference type="Proteomes" id="UP000766570"/>
    </source>
</evidence>
<reference evidence="1 2" key="1">
    <citation type="submission" date="2021-03" db="EMBL/GenBank/DDBJ databases">
        <title>Sequencing the genomes of 1000 actinobacteria strains.</title>
        <authorList>
            <person name="Klenk H.-P."/>
        </authorList>
    </citation>
    <scope>NUCLEOTIDE SEQUENCE [LARGE SCALE GENOMIC DNA]</scope>
    <source>
        <strain evidence="1 2">DSM 15454</strain>
    </source>
</reference>
<gene>
    <name evidence="1" type="ORF">JOF46_004308</name>
</gene>
<evidence type="ECO:0000313" key="1">
    <source>
        <dbReference type="EMBL" id="MBP2376396.1"/>
    </source>
</evidence>
<dbReference type="EMBL" id="JAGIOE010000001">
    <property type="protein sequence ID" value="MBP2376396.1"/>
    <property type="molecule type" value="Genomic_DNA"/>
</dbReference>
<comment type="caution">
    <text evidence="1">The sequence shown here is derived from an EMBL/GenBank/DDBJ whole genome shotgun (WGS) entry which is preliminary data.</text>
</comment>
<organism evidence="1 2">
    <name type="scientific">Paeniglutamicibacter psychrophenolicus</name>
    <dbReference type="NCBI Taxonomy" id="257454"/>
    <lineage>
        <taxon>Bacteria</taxon>
        <taxon>Bacillati</taxon>
        <taxon>Actinomycetota</taxon>
        <taxon>Actinomycetes</taxon>
        <taxon>Micrococcales</taxon>
        <taxon>Micrococcaceae</taxon>
        <taxon>Paeniglutamicibacter</taxon>
    </lineage>
</organism>
<accession>A0ABS4WJN1</accession>
<keyword evidence="2" id="KW-1185">Reference proteome</keyword>
<dbReference type="Proteomes" id="UP000766570">
    <property type="component" value="Unassembled WGS sequence"/>
</dbReference>
<sequence>MATELSSGIYRITTATGSIYDLVIGPAGSTLTRRPGELPVHPSMDGAETNPLRRDAEAITVLAIHQLSVGEPAVFVLDLRRDGIPTLRTTSTVLTFKHLS</sequence>
<name>A0ABS4WJN1_9MICC</name>
<proteinExistence type="predicted"/>
<dbReference type="RefSeq" id="WP_209911309.1">
    <property type="nucleotide sequence ID" value="NZ_BAAAMI010000012.1"/>
</dbReference>
<protein>
    <submittedName>
        <fullName evidence="1">Uncharacterized protein</fullName>
    </submittedName>
</protein>